<gene>
    <name evidence="8" type="ORF">BE21_26075</name>
</gene>
<accession>A0A150TTP0</accession>
<keyword evidence="4 5" id="KW-0067">ATP-binding</keyword>
<evidence type="ECO:0000256" key="3">
    <source>
        <dbReference type="ARBA" id="ARBA00022777"/>
    </source>
</evidence>
<dbReference type="SMART" id="SM00220">
    <property type="entry name" value="S_TKc"/>
    <property type="match status" value="1"/>
</dbReference>
<dbReference type="InterPro" id="IPR011009">
    <property type="entry name" value="Kinase-like_dom_sf"/>
</dbReference>
<feature type="domain" description="Protein kinase" evidence="7">
    <location>
        <begin position="18"/>
        <end position="292"/>
    </location>
</feature>
<evidence type="ECO:0000256" key="4">
    <source>
        <dbReference type="ARBA" id="ARBA00022840"/>
    </source>
</evidence>
<keyword evidence="1" id="KW-0808">Transferase</keyword>
<name>A0A150TTP0_SORCE</name>
<dbReference type="Gene3D" id="3.90.1580.10">
    <property type="entry name" value="paralog of FGE (formylglycine-generating enzyme)"/>
    <property type="match status" value="1"/>
</dbReference>
<organism evidence="8 9">
    <name type="scientific">Sorangium cellulosum</name>
    <name type="common">Polyangium cellulosum</name>
    <dbReference type="NCBI Taxonomy" id="56"/>
    <lineage>
        <taxon>Bacteria</taxon>
        <taxon>Pseudomonadati</taxon>
        <taxon>Myxococcota</taxon>
        <taxon>Polyangia</taxon>
        <taxon>Polyangiales</taxon>
        <taxon>Polyangiaceae</taxon>
        <taxon>Sorangium</taxon>
    </lineage>
</organism>
<dbReference type="SUPFAM" id="SSF56112">
    <property type="entry name" value="Protein kinase-like (PK-like)"/>
    <property type="match status" value="1"/>
</dbReference>
<dbReference type="PROSITE" id="PS50011">
    <property type="entry name" value="PROTEIN_KINASE_DOM"/>
    <property type="match status" value="1"/>
</dbReference>
<dbReference type="GO" id="GO:0004674">
    <property type="term" value="F:protein serine/threonine kinase activity"/>
    <property type="evidence" value="ECO:0007669"/>
    <property type="project" value="TreeGrafter"/>
</dbReference>
<evidence type="ECO:0000256" key="1">
    <source>
        <dbReference type="ARBA" id="ARBA00022679"/>
    </source>
</evidence>
<dbReference type="InterPro" id="IPR027417">
    <property type="entry name" value="P-loop_NTPase"/>
</dbReference>
<keyword evidence="2 5" id="KW-0547">Nucleotide-binding</keyword>
<dbReference type="InterPro" id="IPR042095">
    <property type="entry name" value="SUMF_sf"/>
</dbReference>
<protein>
    <recommendedName>
        <fullName evidence="7">Protein kinase domain-containing protein</fullName>
    </recommendedName>
</protein>
<feature type="region of interest" description="Disordered" evidence="6">
    <location>
        <begin position="1016"/>
        <end position="1040"/>
    </location>
</feature>
<dbReference type="AlphaFoldDB" id="A0A150TTP0"/>
<sequence length="1127" mass="122736">MSAAVPQASIPPARIDEYELVKEIGRGAMGSIHLARDTLLDRDVALKLISVESLDPEARSLFFHEARALARVIDPNVVAVHRAGEFGRQPYLVTELVRGRSLDELPKPISWRRALELGIGVARGLAAAHKKNVLHRDIKPANIMQSDEGDVKIVDFGLAKLLEEPEARRPARFERDGGSGGACVVTRSGEIAGTPLYMAPEVLFGETATAQSDIYGVGAVLYELIAGVAPRDTLPEELPLSSWITSSPHPIEDRCSTIDLRLARIVHRCLAAAPAERFASAEALADALEALLDGPDLNDLPAEVPYRGLEPFEAEHRGVFFGREVETRAVVHRLRDEAFVVVAGDSGVGKSSLCKAGILPRLIAEAEERGRRLRVIGLVPGQRPLHALERALAGLLPDRKLDLAALLDGDRAALYREVVRGLGLDDELLLFVDQLEELCTLSTPGEPALFGAAVLRLCAGPRIRVLSTLRGDFITQVAAAGPLGAELATSLFLLRPMSEEGLRAAIVKPPLRKGVTFESEELVDELVRAATETAGGLPLLEFTLTELWASRDEASGIISARALRAIGSVAGALARHADAVLDALGPEEQRAAKHVLLRLAHTDHTRARRTWEELGGDRPATSTALDALVRSRLIVARRLGAERVYEVAHEALLREWQTLRRWIDETKDQGQFLQELEQAAALWARRGQREDETWVGEALAQAVHRATACSLELPAACRAFLDAGRARERAYQRRRRALLGGSAGALALIAVASTAAAIAFAEKEQHAIRQQEQIRLAAADMGQFELSIEPFDWDAHHQEASPAPIPPSLDWRLHAVAANDARAPGRPYGSDDMHRSARRIERAALRERVEARSGPAFLEVSGRGEGCASSWIYLQRLPGYTDRVSRAPSTLRIAVPSCPASREDMVAIPGGDFFRSVPADEQSAEWLNQPSTLPAFHMDRTEVTRGAFAIYAAMEALTGDSPARTAYMDLDQPGGERLPVVGINAFTAANYCRFIGKSLPSADQWLKAMRGGLTLGGAPNPDAKRDTPWVKSRSKHPTNLMTDEPGDGFLNLAPVGSFPDDTSPYGIVDLAGNVREWTRDAVDLPRMRGLRFVLGASWDTPLEHAHWGNMRPAQYLDFTIGVRCVRP</sequence>
<evidence type="ECO:0000256" key="5">
    <source>
        <dbReference type="PROSITE-ProRule" id="PRU10141"/>
    </source>
</evidence>
<dbReference type="Gene3D" id="1.10.510.10">
    <property type="entry name" value="Transferase(Phosphotransferase) domain 1"/>
    <property type="match status" value="1"/>
</dbReference>
<dbReference type="PANTHER" id="PTHR43289:SF34">
    <property type="entry name" value="SERINE_THREONINE-PROTEIN KINASE YBDM-RELATED"/>
    <property type="match status" value="1"/>
</dbReference>
<dbReference type="InterPro" id="IPR000719">
    <property type="entry name" value="Prot_kinase_dom"/>
</dbReference>
<evidence type="ECO:0000256" key="2">
    <source>
        <dbReference type="ARBA" id="ARBA00022741"/>
    </source>
</evidence>
<dbReference type="InterPro" id="IPR049052">
    <property type="entry name" value="nSTAND1"/>
</dbReference>
<evidence type="ECO:0000313" key="9">
    <source>
        <dbReference type="Proteomes" id="UP000075502"/>
    </source>
</evidence>
<dbReference type="Proteomes" id="UP000075502">
    <property type="component" value="Unassembled WGS sequence"/>
</dbReference>
<dbReference type="InterPro" id="IPR005532">
    <property type="entry name" value="SUMF_dom"/>
</dbReference>
<evidence type="ECO:0000313" key="8">
    <source>
        <dbReference type="EMBL" id="KYG08006.1"/>
    </source>
</evidence>
<dbReference type="InterPro" id="IPR016187">
    <property type="entry name" value="CTDL_fold"/>
</dbReference>
<dbReference type="CDD" id="cd14014">
    <property type="entry name" value="STKc_PknB_like"/>
    <property type="match status" value="1"/>
</dbReference>
<feature type="binding site" evidence="5">
    <location>
        <position position="47"/>
    </location>
    <ligand>
        <name>ATP</name>
        <dbReference type="ChEBI" id="CHEBI:30616"/>
    </ligand>
</feature>
<reference evidence="8 9" key="1">
    <citation type="submission" date="2014-02" db="EMBL/GenBank/DDBJ databases">
        <title>The small core and large imbalanced accessory genome model reveals a collaborative survival strategy of Sorangium cellulosum strains in nature.</title>
        <authorList>
            <person name="Han K."/>
            <person name="Peng R."/>
            <person name="Blom J."/>
            <person name="Li Y.-Z."/>
        </authorList>
    </citation>
    <scope>NUCLEOTIDE SEQUENCE [LARGE SCALE GENOMIC DNA]</scope>
    <source>
        <strain evidence="8 9">So0007-03</strain>
    </source>
</reference>
<dbReference type="Pfam" id="PF00069">
    <property type="entry name" value="Pkinase"/>
    <property type="match status" value="1"/>
</dbReference>
<evidence type="ECO:0000259" key="7">
    <source>
        <dbReference type="PROSITE" id="PS50011"/>
    </source>
</evidence>
<dbReference type="GO" id="GO:0005524">
    <property type="term" value="F:ATP binding"/>
    <property type="evidence" value="ECO:0007669"/>
    <property type="project" value="UniProtKB-UniRule"/>
</dbReference>
<dbReference type="SUPFAM" id="SSF56436">
    <property type="entry name" value="C-type lectin-like"/>
    <property type="match status" value="1"/>
</dbReference>
<comment type="caution">
    <text evidence="8">The sequence shown here is derived from an EMBL/GenBank/DDBJ whole genome shotgun (WGS) entry which is preliminary data.</text>
</comment>
<dbReference type="InterPro" id="IPR017441">
    <property type="entry name" value="Protein_kinase_ATP_BS"/>
</dbReference>
<evidence type="ECO:0000256" key="6">
    <source>
        <dbReference type="SAM" id="MobiDB-lite"/>
    </source>
</evidence>
<proteinExistence type="predicted"/>
<dbReference type="SUPFAM" id="SSF52540">
    <property type="entry name" value="P-loop containing nucleoside triphosphate hydrolases"/>
    <property type="match status" value="1"/>
</dbReference>
<dbReference type="Pfam" id="PF03781">
    <property type="entry name" value="FGE-sulfatase"/>
    <property type="match status" value="1"/>
</dbReference>
<dbReference type="EMBL" id="JEME01001126">
    <property type="protein sequence ID" value="KYG08006.1"/>
    <property type="molecule type" value="Genomic_DNA"/>
</dbReference>
<dbReference type="Pfam" id="PF20703">
    <property type="entry name" value="nSTAND1"/>
    <property type="match status" value="1"/>
</dbReference>
<dbReference type="PANTHER" id="PTHR43289">
    <property type="entry name" value="MITOGEN-ACTIVATED PROTEIN KINASE KINASE KINASE 20-RELATED"/>
    <property type="match status" value="1"/>
</dbReference>
<dbReference type="Gene3D" id="3.30.200.20">
    <property type="entry name" value="Phosphorylase Kinase, domain 1"/>
    <property type="match status" value="1"/>
</dbReference>
<keyword evidence="3" id="KW-0418">Kinase</keyword>
<dbReference type="PROSITE" id="PS00107">
    <property type="entry name" value="PROTEIN_KINASE_ATP"/>
    <property type="match status" value="1"/>
</dbReference>